<dbReference type="InterPro" id="IPR003961">
    <property type="entry name" value="FN3_dom"/>
</dbReference>
<dbReference type="EMBL" id="BAAAOR010000002">
    <property type="protein sequence ID" value="GAA1502694.1"/>
    <property type="molecule type" value="Genomic_DNA"/>
</dbReference>
<keyword evidence="2" id="KW-0624">Polysaccharide degradation</keyword>
<evidence type="ECO:0000256" key="1">
    <source>
        <dbReference type="ARBA" id="ARBA00023295"/>
    </source>
</evidence>
<sequence>MHLLRAGTGLAGLTLAVGMLAHPAAAAEPDPGVPGLTAAEQRLLAEDPSVDVAADGTLFAVDEWHPPAEETEPDDAEEAGPRVAEALADAALADTFTLHSRPGAARTIYLDFDGGSLLGSNSWLLQGLTSLLFGGWSMDASPFFSDSEQAVIREVWARVAEDFSPWDVDVTTQEPPIGALWRSSAGDPTYGTRVAFTNDSSVQAQLCNGGCGGIAWIGTFDAITLGETRSPAWVFPNALGNKAKHLAEAASHEAGHTLGLAHDGTGGSGYYAGSALWGPLMGSPYSSAVTQWSKGDYPGGNNHEDDLAVMAAHGLPPRADEAGSTPATAAALTTLPDGRGVISSPTDSDWYALTDCTGTLSAAASPAAIGPNLDLVLELRDASGGLIAADAPATSRTPTGTLSGMGAALSVPLAGGPYYLAVSGGGSGAGGSSAWSGGGYDGYGSVGTYQLLMSGCAGGTGAPVPPPTEVPLDPADGDIPEVAGAAASRPGAPRAPAVRKGARGGQVTVRVAWEAPVTSGGAITGYVVKALRLDARGRVVARRRTAVPPGAAAGTELVLPRKGRWAVRVKARNDLGWGPLSPRSAAARAR</sequence>
<feature type="signal peptide" evidence="3">
    <location>
        <begin position="1"/>
        <end position="26"/>
    </location>
</feature>
<dbReference type="SUPFAM" id="SSF55486">
    <property type="entry name" value="Metalloproteases ('zincins'), catalytic domain"/>
    <property type="match status" value="1"/>
</dbReference>
<dbReference type="Gene3D" id="2.60.40.10">
    <property type="entry name" value="Immunoglobulins"/>
    <property type="match status" value="1"/>
</dbReference>
<dbReference type="CDD" id="cd00063">
    <property type="entry name" value="FN3"/>
    <property type="match status" value="1"/>
</dbReference>
<evidence type="ECO:0000313" key="5">
    <source>
        <dbReference type="EMBL" id="GAA1502694.1"/>
    </source>
</evidence>
<feature type="domain" description="Fibronectin type-III" evidence="4">
    <location>
        <begin position="492"/>
        <end position="590"/>
    </location>
</feature>
<dbReference type="RefSeq" id="WP_344110791.1">
    <property type="nucleotide sequence ID" value="NZ_BAAAOR010000002.1"/>
</dbReference>
<name>A0ABN1ZRI0_9ACTN</name>
<dbReference type="PROSITE" id="PS50853">
    <property type="entry name" value="FN3"/>
    <property type="match status" value="1"/>
</dbReference>
<evidence type="ECO:0000313" key="6">
    <source>
        <dbReference type="Proteomes" id="UP001500842"/>
    </source>
</evidence>
<feature type="chain" id="PRO_5045786061" description="Fibronectin type-III domain-containing protein" evidence="3">
    <location>
        <begin position="27"/>
        <end position="590"/>
    </location>
</feature>
<gene>
    <name evidence="5" type="ORF">GCM10009788_02420</name>
</gene>
<dbReference type="Proteomes" id="UP001500842">
    <property type="component" value="Unassembled WGS sequence"/>
</dbReference>
<dbReference type="InterPro" id="IPR013783">
    <property type="entry name" value="Ig-like_fold"/>
</dbReference>
<evidence type="ECO:0000256" key="2">
    <source>
        <dbReference type="ARBA" id="ARBA00023326"/>
    </source>
</evidence>
<evidence type="ECO:0000259" key="4">
    <source>
        <dbReference type="PROSITE" id="PS50853"/>
    </source>
</evidence>
<dbReference type="InterPro" id="IPR036116">
    <property type="entry name" value="FN3_sf"/>
</dbReference>
<keyword evidence="2" id="KW-0119">Carbohydrate metabolism</keyword>
<dbReference type="SUPFAM" id="SSF49265">
    <property type="entry name" value="Fibronectin type III"/>
    <property type="match status" value="1"/>
</dbReference>
<organism evidence="5 6">
    <name type="scientific">Nocardioides humi</name>
    <dbReference type="NCBI Taxonomy" id="449461"/>
    <lineage>
        <taxon>Bacteria</taxon>
        <taxon>Bacillati</taxon>
        <taxon>Actinomycetota</taxon>
        <taxon>Actinomycetes</taxon>
        <taxon>Propionibacteriales</taxon>
        <taxon>Nocardioidaceae</taxon>
        <taxon>Nocardioides</taxon>
    </lineage>
</organism>
<keyword evidence="1" id="KW-0326">Glycosidase</keyword>
<reference evidence="5 6" key="1">
    <citation type="journal article" date="2019" name="Int. J. Syst. Evol. Microbiol.">
        <title>The Global Catalogue of Microorganisms (GCM) 10K type strain sequencing project: providing services to taxonomists for standard genome sequencing and annotation.</title>
        <authorList>
            <consortium name="The Broad Institute Genomics Platform"/>
            <consortium name="The Broad Institute Genome Sequencing Center for Infectious Disease"/>
            <person name="Wu L."/>
            <person name="Ma J."/>
        </authorList>
    </citation>
    <scope>NUCLEOTIDE SEQUENCE [LARGE SCALE GENOMIC DNA]</scope>
    <source>
        <strain evidence="5 6">JCM 14942</strain>
    </source>
</reference>
<protein>
    <recommendedName>
        <fullName evidence="4">Fibronectin type-III domain-containing protein</fullName>
    </recommendedName>
</protein>
<dbReference type="Gene3D" id="2.60.120.380">
    <property type="match status" value="1"/>
</dbReference>
<accession>A0ABN1ZRI0</accession>
<evidence type="ECO:0000256" key="3">
    <source>
        <dbReference type="SAM" id="SignalP"/>
    </source>
</evidence>
<keyword evidence="6" id="KW-1185">Reference proteome</keyword>
<proteinExistence type="predicted"/>
<comment type="caution">
    <text evidence="5">The sequence shown here is derived from an EMBL/GenBank/DDBJ whole genome shotgun (WGS) entry which is preliminary data.</text>
</comment>
<keyword evidence="1" id="KW-0378">Hydrolase</keyword>
<keyword evidence="3" id="KW-0732">Signal</keyword>